<dbReference type="SUPFAM" id="SSF51445">
    <property type="entry name" value="(Trans)glycosidases"/>
    <property type="match status" value="1"/>
</dbReference>
<protein>
    <submittedName>
        <fullName evidence="2">Alpha-amylase</fullName>
    </submittedName>
</protein>
<dbReference type="FunFam" id="3.20.20.80:FF:000314">
    <property type="entry name" value="Alpha amylase catalytic region"/>
    <property type="match status" value="1"/>
</dbReference>
<dbReference type="SUPFAM" id="SSF51011">
    <property type="entry name" value="Glycosyl hydrolase domain"/>
    <property type="match status" value="1"/>
</dbReference>
<dbReference type="Pfam" id="PF00128">
    <property type="entry name" value="Alpha-amylase"/>
    <property type="match status" value="1"/>
</dbReference>
<dbReference type="GO" id="GO:0005975">
    <property type="term" value="P:carbohydrate metabolic process"/>
    <property type="evidence" value="ECO:0007669"/>
    <property type="project" value="InterPro"/>
</dbReference>
<reference evidence="2 3" key="1">
    <citation type="submission" date="2016-05" db="EMBL/GenBank/DDBJ databases">
        <authorList>
            <person name="Lavstsen T."/>
            <person name="Jespersen J.S."/>
        </authorList>
    </citation>
    <scope>NUCLEOTIDE SEQUENCE [LARGE SCALE GENOMIC DNA]</scope>
    <source>
        <strain evidence="2 3">B7-9</strain>
    </source>
</reference>
<comment type="caution">
    <text evidence="2">The sequence shown here is derived from an EMBL/GenBank/DDBJ whole genome shotgun (WGS) entry which is preliminary data.</text>
</comment>
<accession>A0A2H3L2P3</accession>
<dbReference type="AlphaFoldDB" id="A0A2H3L2P3"/>
<organism evidence="2 3">
    <name type="scientific">Candidatus Chloroploca asiatica</name>
    <dbReference type="NCBI Taxonomy" id="1506545"/>
    <lineage>
        <taxon>Bacteria</taxon>
        <taxon>Bacillati</taxon>
        <taxon>Chloroflexota</taxon>
        <taxon>Chloroflexia</taxon>
        <taxon>Chloroflexales</taxon>
        <taxon>Chloroflexineae</taxon>
        <taxon>Oscillochloridaceae</taxon>
        <taxon>Candidatus Chloroploca</taxon>
    </lineage>
</organism>
<dbReference type="PANTHER" id="PTHR10357:SF199">
    <property type="entry name" value="ALPHA AMYLASE CATALYTIC REGION"/>
    <property type="match status" value="1"/>
</dbReference>
<dbReference type="Gene3D" id="3.20.20.80">
    <property type="entry name" value="Glycosidases"/>
    <property type="match status" value="1"/>
</dbReference>
<dbReference type="PANTHER" id="PTHR10357">
    <property type="entry name" value="ALPHA-AMYLASE FAMILY MEMBER"/>
    <property type="match status" value="1"/>
</dbReference>
<evidence type="ECO:0000313" key="2">
    <source>
        <dbReference type="EMBL" id="PDW00841.1"/>
    </source>
</evidence>
<keyword evidence="3" id="KW-1185">Reference proteome</keyword>
<dbReference type="SMART" id="SM00642">
    <property type="entry name" value="Aamy"/>
    <property type="match status" value="1"/>
</dbReference>
<proteinExistence type="predicted"/>
<name>A0A2H3L2P3_9CHLR</name>
<evidence type="ECO:0000259" key="1">
    <source>
        <dbReference type="SMART" id="SM00642"/>
    </source>
</evidence>
<sequence length="634" mass="71702">MDDVSADVIFGMMTSDARWLNYVRAERSGVSHRHRLDPPDPEPECPVAIRVSVGPAVFADRVSCYYTTGDVEPQGCRGVPTPGSSVVEAVPLGSVWDSLFWGYVEEWSALLPPQAAGTLVRYRIEAWSQRHGTSYWASEIVGTAPPSGDDADDGQPGYPYVRSLGYDFALTFLRRPRTFAYAVDHHHTPLWLRDALIYHIFVDRFHPGAGRSFAHADSLMGFYGGTLAGIIEQLDYVAGLGVNVLWLSPIFPSPSHHGYDATRYDDIEPRLGDLTTFRSLVEAAHQRGMRVLLDYTVNHISRQHPVFQDVLRDPASPYRAWFRFTHYPDRYASFFGVNELPQVDCDHPAARQSMLEAACFWLEQGVDGFRLDYAPGPSHAFWAAFRLATRAVRADVVGIGEAIEPADMLQTYQGRFDGCLDFLLLQALRRFFIFGELSVSQFAAFLHRHFRAFPADFVLPSFLDNHDMNRFLWSVRGDVRRLKLAALCQYTLPPPPVLYYGTEVGLSQHRDVRYYDGTGHPEESRLPMLWGDTQNQDLLHFYQRLGALRRATVAVWRGRRHSVVVDDRSGHYVYCCQALDDEQWLVGLNNSAERAVLALPPGSWELRLVTETADWQGELLVLPPYGGVILQRRC</sequence>
<gene>
    <name evidence="2" type="ORF">A9Q02_08210</name>
</gene>
<evidence type="ECO:0000313" key="3">
    <source>
        <dbReference type="Proteomes" id="UP000220922"/>
    </source>
</evidence>
<dbReference type="Proteomes" id="UP000220922">
    <property type="component" value="Unassembled WGS sequence"/>
</dbReference>
<dbReference type="RefSeq" id="WP_245860190.1">
    <property type="nucleotide sequence ID" value="NZ_LYXE01000024.1"/>
</dbReference>
<dbReference type="InterPro" id="IPR006047">
    <property type="entry name" value="GH13_cat_dom"/>
</dbReference>
<dbReference type="EMBL" id="LYXE01000024">
    <property type="protein sequence ID" value="PDW00841.1"/>
    <property type="molecule type" value="Genomic_DNA"/>
</dbReference>
<feature type="domain" description="Glycosyl hydrolase family 13 catalytic" evidence="1">
    <location>
        <begin position="199"/>
        <end position="549"/>
    </location>
</feature>
<dbReference type="InterPro" id="IPR017853">
    <property type="entry name" value="GH"/>
</dbReference>